<protein>
    <submittedName>
        <fullName evidence="10">Zinc finger protein</fullName>
    </submittedName>
</protein>
<organism evidence="10 11">
    <name type="scientific">Elysia marginata</name>
    <dbReference type="NCBI Taxonomy" id="1093978"/>
    <lineage>
        <taxon>Eukaryota</taxon>
        <taxon>Metazoa</taxon>
        <taxon>Spiralia</taxon>
        <taxon>Lophotrochozoa</taxon>
        <taxon>Mollusca</taxon>
        <taxon>Gastropoda</taxon>
        <taxon>Heterobranchia</taxon>
        <taxon>Euthyneura</taxon>
        <taxon>Panpulmonata</taxon>
        <taxon>Sacoglossa</taxon>
        <taxon>Placobranchoidea</taxon>
        <taxon>Plakobranchidae</taxon>
        <taxon>Elysia</taxon>
    </lineage>
</organism>
<name>A0AAV4HRR1_9GAST</name>
<dbReference type="InterPro" id="IPR013087">
    <property type="entry name" value="Znf_C2H2_type"/>
</dbReference>
<feature type="domain" description="C2H2-type" evidence="9">
    <location>
        <begin position="237"/>
        <end position="265"/>
    </location>
</feature>
<evidence type="ECO:0000256" key="7">
    <source>
        <dbReference type="PROSITE-ProRule" id="PRU00042"/>
    </source>
</evidence>
<keyword evidence="6" id="KW-0539">Nucleus</keyword>
<feature type="region of interest" description="Disordered" evidence="8">
    <location>
        <begin position="176"/>
        <end position="196"/>
    </location>
</feature>
<dbReference type="GO" id="GO:0000981">
    <property type="term" value="F:DNA-binding transcription factor activity, RNA polymerase II-specific"/>
    <property type="evidence" value="ECO:0007669"/>
    <property type="project" value="TreeGrafter"/>
</dbReference>
<dbReference type="PROSITE" id="PS00028">
    <property type="entry name" value="ZINC_FINGER_C2H2_1"/>
    <property type="match status" value="5"/>
</dbReference>
<evidence type="ECO:0000256" key="2">
    <source>
        <dbReference type="ARBA" id="ARBA00022723"/>
    </source>
</evidence>
<evidence type="ECO:0000256" key="3">
    <source>
        <dbReference type="ARBA" id="ARBA00022737"/>
    </source>
</evidence>
<dbReference type="Pfam" id="PF00096">
    <property type="entry name" value="zf-C2H2"/>
    <property type="match status" value="5"/>
</dbReference>
<evidence type="ECO:0000313" key="10">
    <source>
        <dbReference type="EMBL" id="GFR99270.1"/>
    </source>
</evidence>
<dbReference type="PANTHER" id="PTHR24394">
    <property type="entry name" value="ZINC FINGER PROTEIN"/>
    <property type="match status" value="1"/>
</dbReference>
<comment type="subcellular location">
    <subcellularLocation>
        <location evidence="1">Nucleus</location>
    </subcellularLocation>
</comment>
<dbReference type="Proteomes" id="UP000762676">
    <property type="component" value="Unassembled WGS sequence"/>
</dbReference>
<proteinExistence type="predicted"/>
<dbReference type="SMART" id="SM00355">
    <property type="entry name" value="ZnF_C2H2"/>
    <property type="match status" value="8"/>
</dbReference>
<dbReference type="PROSITE" id="PS50157">
    <property type="entry name" value="ZINC_FINGER_C2H2_2"/>
    <property type="match status" value="6"/>
</dbReference>
<dbReference type="GO" id="GO:0005634">
    <property type="term" value="C:nucleus"/>
    <property type="evidence" value="ECO:0007669"/>
    <property type="project" value="UniProtKB-SubCell"/>
</dbReference>
<dbReference type="Gene3D" id="3.30.160.60">
    <property type="entry name" value="Classic Zinc Finger"/>
    <property type="match status" value="5"/>
</dbReference>
<dbReference type="SUPFAM" id="SSF57667">
    <property type="entry name" value="beta-beta-alpha zinc fingers"/>
    <property type="match status" value="4"/>
</dbReference>
<dbReference type="Pfam" id="PF12874">
    <property type="entry name" value="zf-met"/>
    <property type="match status" value="1"/>
</dbReference>
<dbReference type="PANTHER" id="PTHR24394:SF29">
    <property type="entry name" value="MYONEURIN"/>
    <property type="match status" value="1"/>
</dbReference>
<keyword evidence="4 7" id="KW-0863">Zinc-finger</keyword>
<feature type="domain" description="C2H2-type" evidence="9">
    <location>
        <begin position="262"/>
        <end position="290"/>
    </location>
</feature>
<evidence type="ECO:0000256" key="5">
    <source>
        <dbReference type="ARBA" id="ARBA00022833"/>
    </source>
</evidence>
<keyword evidence="3" id="KW-0677">Repeat</keyword>
<feature type="domain" description="C2H2-type" evidence="9">
    <location>
        <begin position="346"/>
        <end position="370"/>
    </location>
</feature>
<dbReference type="InterPro" id="IPR036236">
    <property type="entry name" value="Znf_C2H2_sf"/>
</dbReference>
<feature type="domain" description="C2H2-type" evidence="9">
    <location>
        <begin position="320"/>
        <end position="347"/>
    </location>
</feature>
<keyword evidence="5" id="KW-0862">Zinc</keyword>
<comment type="caution">
    <text evidence="10">The sequence shown here is derived from an EMBL/GenBank/DDBJ whole genome shotgun (WGS) entry which is preliminary data.</text>
</comment>
<evidence type="ECO:0000313" key="11">
    <source>
        <dbReference type="Proteomes" id="UP000762676"/>
    </source>
</evidence>
<accession>A0AAV4HRR1</accession>
<evidence type="ECO:0000256" key="4">
    <source>
        <dbReference type="ARBA" id="ARBA00022771"/>
    </source>
</evidence>
<evidence type="ECO:0000256" key="6">
    <source>
        <dbReference type="ARBA" id="ARBA00023242"/>
    </source>
</evidence>
<feature type="domain" description="C2H2-type" evidence="9">
    <location>
        <begin position="405"/>
        <end position="433"/>
    </location>
</feature>
<dbReference type="EMBL" id="BMAT01005749">
    <property type="protein sequence ID" value="GFR99270.1"/>
    <property type="molecule type" value="Genomic_DNA"/>
</dbReference>
<dbReference type="AlphaFoldDB" id="A0AAV4HRR1"/>
<feature type="domain" description="C2H2-type" evidence="9">
    <location>
        <begin position="377"/>
        <end position="404"/>
    </location>
</feature>
<evidence type="ECO:0000256" key="1">
    <source>
        <dbReference type="ARBA" id="ARBA00004123"/>
    </source>
</evidence>
<gene>
    <name evidence="10" type="ORF">ElyMa_002789300</name>
</gene>
<evidence type="ECO:0000259" key="9">
    <source>
        <dbReference type="PROSITE" id="PS50157"/>
    </source>
</evidence>
<sequence>MNSDVMELNPRDGTVTMPPVPCADGIHKTFCPEITSAANLRLREVASATAKSDCSRNKCDSRNSNIGLIDMENEKSAIRPRDTDQSLEGKHSNLKPLTIENCDTVKPEAESNGGGETLFRSSSEDLAPLVESFVPTPEIRPLSLSSCRLPPQNLSWSSSLTISQTVSDLRTQVCKDSAPNNQFSPQEEEGSKPCSSPKASASQFRCFPCSEDFPDFAKLREHFLREHIFTRANTLEHKCEICGKMFAKDQDLTEHRLLDHQYECNICGMKFIKETNFKYHTETAHLNKLINYVCKICNIDCKTYQRLYKHLNKHTEVKKYLCKLCGKGFAFQGQLNAHVATHNNSFQCDKCGKVFRQLQSFKKHRLVHAGILNVKPYICEICGKRLASKDSHTSHMLSHKGPPPFKCDLCDKGYYSSFNLKNHKKDKHRNPEKILCT</sequence>
<reference evidence="10 11" key="1">
    <citation type="journal article" date="2021" name="Elife">
        <title>Chloroplast acquisition without the gene transfer in kleptoplastic sea slugs, Plakobranchus ocellatus.</title>
        <authorList>
            <person name="Maeda T."/>
            <person name="Takahashi S."/>
            <person name="Yoshida T."/>
            <person name="Shimamura S."/>
            <person name="Takaki Y."/>
            <person name="Nagai Y."/>
            <person name="Toyoda A."/>
            <person name="Suzuki Y."/>
            <person name="Arimoto A."/>
            <person name="Ishii H."/>
            <person name="Satoh N."/>
            <person name="Nishiyama T."/>
            <person name="Hasebe M."/>
            <person name="Maruyama T."/>
            <person name="Minagawa J."/>
            <person name="Obokata J."/>
            <person name="Shigenobu S."/>
        </authorList>
    </citation>
    <scope>NUCLEOTIDE SEQUENCE [LARGE SCALE GENOMIC DNA]</scope>
</reference>
<keyword evidence="11" id="KW-1185">Reference proteome</keyword>
<dbReference type="GO" id="GO:0008270">
    <property type="term" value="F:zinc ion binding"/>
    <property type="evidence" value="ECO:0007669"/>
    <property type="project" value="UniProtKB-KW"/>
</dbReference>
<evidence type="ECO:0000256" key="8">
    <source>
        <dbReference type="SAM" id="MobiDB-lite"/>
    </source>
</evidence>
<keyword evidence="2" id="KW-0479">Metal-binding</keyword>